<comment type="catalytic activity">
    <reaction evidence="2">
        <text>tRNA(His) + L-histidine + ATP = L-histidyl-tRNA(His) + AMP + diphosphate + H(+)</text>
        <dbReference type="Rhea" id="RHEA:17313"/>
        <dbReference type="Rhea" id="RHEA-COMP:9665"/>
        <dbReference type="Rhea" id="RHEA-COMP:9689"/>
        <dbReference type="ChEBI" id="CHEBI:15378"/>
        <dbReference type="ChEBI" id="CHEBI:30616"/>
        <dbReference type="ChEBI" id="CHEBI:33019"/>
        <dbReference type="ChEBI" id="CHEBI:57595"/>
        <dbReference type="ChEBI" id="CHEBI:78442"/>
        <dbReference type="ChEBI" id="CHEBI:78527"/>
        <dbReference type="ChEBI" id="CHEBI:456215"/>
        <dbReference type="EC" id="6.1.1.21"/>
    </reaction>
</comment>
<dbReference type="PANTHER" id="PTHR43707:SF1">
    <property type="entry name" value="HISTIDINE--TRNA LIGASE, MITOCHONDRIAL-RELATED"/>
    <property type="match status" value="1"/>
</dbReference>
<dbReference type="EMBL" id="HBET01015842">
    <property type="protein sequence ID" value="CAD8566273.1"/>
    <property type="molecule type" value="Transcribed_RNA"/>
</dbReference>
<dbReference type="GO" id="GO:0005737">
    <property type="term" value="C:cytoplasm"/>
    <property type="evidence" value="ECO:0007669"/>
    <property type="project" value="InterPro"/>
</dbReference>
<gene>
    <name evidence="4" type="ORF">CROE0942_LOCUS10652</name>
</gene>
<dbReference type="GO" id="GO:0006427">
    <property type="term" value="P:histidyl-tRNA aminoacylation"/>
    <property type="evidence" value="ECO:0007669"/>
    <property type="project" value="TreeGrafter"/>
</dbReference>
<evidence type="ECO:0000256" key="3">
    <source>
        <dbReference type="SAM" id="MobiDB-lite"/>
    </source>
</evidence>
<dbReference type="InterPro" id="IPR004516">
    <property type="entry name" value="HisRS/HisZ"/>
</dbReference>
<proteinExistence type="predicted"/>
<dbReference type="GO" id="GO:0004821">
    <property type="term" value="F:histidine-tRNA ligase activity"/>
    <property type="evidence" value="ECO:0007669"/>
    <property type="project" value="UniProtKB-EC"/>
</dbReference>
<dbReference type="AlphaFoldDB" id="A0A7S0PF09"/>
<dbReference type="Gene3D" id="3.30.930.10">
    <property type="entry name" value="Bira Bifunctional Protein, Domain 2"/>
    <property type="match status" value="1"/>
</dbReference>
<dbReference type="InterPro" id="IPR045864">
    <property type="entry name" value="aa-tRNA-synth_II/BPL/LPL"/>
</dbReference>
<dbReference type="PANTHER" id="PTHR43707">
    <property type="entry name" value="HISTIDYL-TRNA SYNTHETASE"/>
    <property type="match status" value="1"/>
</dbReference>
<reference evidence="4" key="1">
    <citation type="submission" date="2021-01" db="EMBL/GenBank/DDBJ databases">
        <authorList>
            <person name="Corre E."/>
            <person name="Pelletier E."/>
            <person name="Niang G."/>
            <person name="Scheremetjew M."/>
            <person name="Finn R."/>
            <person name="Kale V."/>
            <person name="Holt S."/>
            <person name="Cochrane G."/>
            <person name="Meng A."/>
            <person name="Brown T."/>
            <person name="Cohen L."/>
        </authorList>
    </citation>
    <scope>NUCLEOTIDE SEQUENCE</scope>
    <source>
        <strain evidence="4">E4-10</strain>
    </source>
</reference>
<dbReference type="SUPFAM" id="SSF55681">
    <property type="entry name" value="Class II aaRS and biotin synthetases"/>
    <property type="match status" value="1"/>
</dbReference>
<accession>A0A7S0PF09</accession>
<dbReference type="EC" id="6.1.1.21" evidence="1"/>
<feature type="compositionally biased region" description="Polar residues" evidence="3">
    <location>
        <begin position="50"/>
        <end position="69"/>
    </location>
</feature>
<name>A0A7S0PF09_CAFRO</name>
<protein>
    <recommendedName>
        <fullName evidence="1">histidine--tRNA ligase</fullName>
        <ecNumber evidence="1">6.1.1.21</ecNumber>
    </recommendedName>
</protein>
<organism evidence="4">
    <name type="scientific">Cafeteria roenbergensis</name>
    <name type="common">Marine flagellate</name>
    <dbReference type="NCBI Taxonomy" id="33653"/>
    <lineage>
        <taxon>Eukaryota</taxon>
        <taxon>Sar</taxon>
        <taxon>Stramenopiles</taxon>
        <taxon>Bigyra</taxon>
        <taxon>Opalozoa</taxon>
        <taxon>Bicosoecida</taxon>
        <taxon>Cafeteriaceae</taxon>
        <taxon>Cafeteria</taxon>
    </lineage>
</organism>
<feature type="region of interest" description="Disordered" evidence="3">
    <location>
        <begin position="39"/>
        <end position="73"/>
    </location>
</feature>
<evidence type="ECO:0000256" key="1">
    <source>
        <dbReference type="ARBA" id="ARBA00012815"/>
    </source>
</evidence>
<evidence type="ECO:0000313" key="4">
    <source>
        <dbReference type="EMBL" id="CAD8566273.1"/>
    </source>
</evidence>
<evidence type="ECO:0000256" key="2">
    <source>
        <dbReference type="ARBA" id="ARBA00047639"/>
    </source>
</evidence>
<sequence length="160" mass="16686">MQWTRAAAGATPARLVAQGGALARAIALDAATWRAQALASASPTRRAGHSGNTVLGSSQRRWASGQSSRPVKGMRDLHGEDMASLAAVRAAFWDTVGLYGFEEWQTPILESSGVFTGSLGADSDVVAKEMFRFSTLGGEDVCMRPEGTAGETQAAASQSP</sequence>